<sequence length="113" mass="12915">MQSRCSVCLAASLKKKYSRERAEEKEICRKRGVYAKLGVNVWLHNSQRTLHLYPPWSKQGVLFRSLMTTSGAFGRDCVRARACVCVRMCEPCLELFAHVALLFFFGQCPEPRG</sequence>
<accession>A0A4Z2F1U2</accession>
<evidence type="ECO:0000313" key="2">
    <source>
        <dbReference type="Proteomes" id="UP000314294"/>
    </source>
</evidence>
<name>A0A4Z2F1U2_9TELE</name>
<keyword evidence="2" id="KW-1185">Reference proteome</keyword>
<protein>
    <submittedName>
        <fullName evidence="1">Uncharacterized protein</fullName>
    </submittedName>
</protein>
<evidence type="ECO:0000313" key="1">
    <source>
        <dbReference type="EMBL" id="TNN34850.1"/>
    </source>
</evidence>
<dbReference type="Proteomes" id="UP000314294">
    <property type="component" value="Unassembled WGS sequence"/>
</dbReference>
<comment type="caution">
    <text evidence="1">The sequence shown here is derived from an EMBL/GenBank/DDBJ whole genome shotgun (WGS) entry which is preliminary data.</text>
</comment>
<proteinExistence type="predicted"/>
<gene>
    <name evidence="1" type="ORF">EYF80_054985</name>
</gene>
<dbReference type="EMBL" id="SRLO01001879">
    <property type="protein sequence ID" value="TNN34850.1"/>
    <property type="molecule type" value="Genomic_DNA"/>
</dbReference>
<reference evidence="1 2" key="1">
    <citation type="submission" date="2019-03" db="EMBL/GenBank/DDBJ databases">
        <title>First draft genome of Liparis tanakae, snailfish: a comprehensive survey of snailfish specific genes.</title>
        <authorList>
            <person name="Kim W."/>
            <person name="Song I."/>
            <person name="Jeong J.-H."/>
            <person name="Kim D."/>
            <person name="Kim S."/>
            <person name="Ryu S."/>
            <person name="Song J.Y."/>
            <person name="Lee S.K."/>
        </authorList>
    </citation>
    <scope>NUCLEOTIDE SEQUENCE [LARGE SCALE GENOMIC DNA]</scope>
    <source>
        <tissue evidence="1">Muscle</tissue>
    </source>
</reference>
<dbReference type="AlphaFoldDB" id="A0A4Z2F1U2"/>
<organism evidence="1 2">
    <name type="scientific">Liparis tanakae</name>
    <name type="common">Tanaka's snailfish</name>
    <dbReference type="NCBI Taxonomy" id="230148"/>
    <lineage>
        <taxon>Eukaryota</taxon>
        <taxon>Metazoa</taxon>
        <taxon>Chordata</taxon>
        <taxon>Craniata</taxon>
        <taxon>Vertebrata</taxon>
        <taxon>Euteleostomi</taxon>
        <taxon>Actinopterygii</taxon>
        <taxon>Neopterygii</taxon>
        <taxon>Teleostei</taxon>
        <taxon>Neoteleostei</taxon>
        <taxon>Acanthomorphata</taxon>
        <taxon>Eupercaria</taxon>
        <taxon>Perciformes</taxon>
        <taxon>Cottioidei</taxon>
        <taxon>Cottales</taxon>
        <taxon>Liparidae</taxon>
        <taxon>Liparis</taxon>
    </lineage>
</organism>